<dbReference type="PANTHER" id="PTHR22504">
    <property type="entry name" value="REPRESSOR OF RNA POLYMERASE III TRANSCRIPTION MAF1"/>
    <property type="match status" value="1"/>
</dbReference>
<dbReference type="GO" id="GO:0005634">
    <property type="term" value="C:nucleus"/>
    <property type="evidence" value="ECO:0007669"/>
    <property type="project" value="TreeGrafter"/>
</dbReference>
<feature type="compositionally biased region" description="Polar residues" evidence="2">
    <location>
        <begin position="374"/>
        <end position="394"/>
    </location>
</feature>
<evidence type="ECO:0000313" key="3">
    <source>
        <dbReference type="EMBL" id="CRK13281.1"/>
    </source>
</evidence>
<dbReference type="AlphaFoldDB" id="A0A0G4KUE3"/>
<dbReference type="EMBL" id="CVQH01004447">
    <property type="protein sequence ID" value="CRK13281.1"/>
    <property type="molecule type" value="Genomic_DNA"/>
</dbReference>
<keyword evidence="1" id="KW-0539">Nucleus</keyword>
<proteinExistence type="predicted"/>
<dbReference type="Pfam" id="PF11951">
    <property type="entry name" value="Fungal_trans_2"/>
    <property type="match status" value="1"/>
</dbReference>
<dbReference type="GO" id="GO:0016480">
    <property type="term" value="P:negative regulation of transcription by RNA polymerase III"/>
    <property type="evidence" value="ECO:0007669"/>
    <property type="project" value="InterPro"/>
</dbReference>
<dbReference type="InterPro" id="IPR038564">
    <property type="entry name" value="Maf1_sf"/>
</dbReference>
<organism evidence="3 4">
    <name type="scientific">Verticillium longisporum</name>
    <name type="common">Verticillium dahliae var. longisporum</name>
    <dbReference type="NCBI Taxonomy" id="100787"/>
    <lineage>
        <taxon>Eukaryota</taxon>
        <taxon>Fungi</taxon>
        <taxon>Dikarya</taxon>
        <taxon>Ascomycota</taxon>
        <taxon>Pezizomycotina</taxon>
        <taxon>Sordariomycetes</taxon>
        <taxon>Hypocreomycetidae</taxon>
        <taxon>Glomerellales</taxon>
        <taxon>Plectosphaerellaceae</taxon>
        <taxon>Verticillium</taxon>
    </lineage>
</organism>
<accession>A0A0G4KUE3</accession>
<feature type="region of interest" description="Disordered" evidence="2">
    <location>
        <begin position="280"/>
        <end position="339"/>
    </location>
</feature>
<dbReference type="Pfam" id="PF09174">
    <property type="entry name" value="Maf1"/>
    <property type="match status" value="1"/>
</dbReference>
<dbReference type="STRING" id="100787.A0A0G4KUE3"/>
<feature type="region of interest" description="Disordered" evidence="2">
    <location>
        <begin position="239"/>
        <end position="259"/>
    </location>
</feature>
<feature type="compositionally biased region" description="Low complexity" evidence="2">
    <location>
        <begin position="395"/>
        <end position="411"/>
    </location>
</feature>
<dbReference type="InterPro" id="IPR021858">
    <property type="entry name" value="Fun_TF"/>
</dbReference>
<dbReference type="Gene3D" id="3.40.1000.50">
    <property type="entry name" value="Repressor of RNA polymerase III transcription Maf1"/>
    <property type="match status" value="1"/>
</dbReference>
<protein>
    <recommendedName>
        <fullName evidence="5">Repressor of RNA polymerase III transcription MAF1</fullName>
    </recommendedName>
</protein>
<gene>
    <name evidence="3" type="ORF">BN1708_010730</name>
</gene>
<dbReference type="PANTHER" id="PTHR22504:SF0">
    <property type="entry name" value="REPRESSOR OF RNA POLYMERASE III TRANSCRIPTION MAF1 HOMOLOG"/>
    <property type="match status" value="1"/>
</dbReference>
<evidence type="ECO:0008006" key="5">
    <source>
        <dbReference type="Google" id="ProtNLM"/>
    </source>
</evidence>
<keyword evidence="4" id="KW-1185">Reference proteome</keyword>
<feature type="region of interest" description="Disordered" evidence="2">
    <location>
        <begin position="356"/>
        <end position="415"/>
    </location>
</feature>
<dbReference type="InterPro" id="IPR015257">
    <property type="entry name" value="Maf1"/>
</dbReference>
<dbReference type="GO" id="GO:0000994">
    <property type="term" value="F:RNA polymerase III core binding"/>
    <property type="evidence" value="ECO:0007669"/>
    <property type="project" value="TreeGrafter"/>
</dbReference>
<feature type="compositionally biased region" description="Basic residues" evidence="2">
    <location>
        <begin position="361"/>
        <end position="371"/>
    </location>
</feature>
<evidence type="ECO:0000256" key="2">
    <source>
        <dbReference type="SAM" id="MobiDB-lite"/>
    </source>
</evidence>
<evidence type="ECO:0000313" key="4">
    <source>
        <dbReference type="Proteomes" id="UP000044602"/>
    </source>
</evidence>
<dbReference type="Proteomes" id="UP000044602">
    <property type="component" value="Unassembled WGS sequence"/>
</dbReference>
<feature type="compositionally biased region" description="Acidic residues" evidence="2">
    <location>
        <begin position="304"/>
        <end position="323"/>
    </location>
</feature>
<sequence>MKYLPIRDFDTVASALNFNTPDCNVTGGCDLYTTKSTGADKKLFKTINDDLTSQHEALLKLGASLSPPDREAMMATSPNMQLFSHSSAFGPLSELSSRRTFAYLIATLNASHQHYDFSNVLMPGDFKREKNLRRVIGNLDSILQNVRPHPDVRPSDINSSSLTDSVWGPHCWAMINKEMRLNECTVFSYQPETDPFEEEESAIWASHYFFFNRALKRVAYLYVRVVPVVSSQSPVLRASMPASDGLRSKRPLSNHFVDTPTGNKRAKYWLGDRDARVVRHDDDDEQSDGFNWNRGADGDLVPFSEDDYGDGNYYYDEDDEDDSSSGKGPMREMSEECAKHGQECELQTFKISTPAVFDSRHVRRPVPKKPLSRSAPSQPELQTLPSSLLSGTSNARSASDSGASQSSPGASRDLDFWAADSNPEIATGIITALPDALLPHPAAESLHASNDNGRSLPRDECPVPIFTSPSQLTFTGGVATGPDLTEAINSASPSSLIFPAFDDDVLEIVTRIDMFPDAAALLGSLRNMSASSTFELSAEFVPRHLYCPMPWPPDMLASSERRFLWQYFLSIAEADFLCVDWEDVGHLYDFQHPYITTLPRMALSNDALRGAIFCFAASQYQLRHGRSDFEATKGFTSSEAALALSAQMSRDTDDSGLLSMISAATLLHWYGTEPHDYLRVASLLVSQYLTRIKSTTNATTSFPEVPLTEFRWSVVSTLCSLQQPSSPLGGLVCGMIEMSENEIQRNYSRAFERWVSHPIYSFSPRLVNPLLRIGLLLETQLLQLELEDGDIQPDPSWPAHVSEAEDMLLQARDRDVNVSRSALGSADPAAVLALNESMYAAGAVLLYARIHGLPPTAPFIRRQTQIIVDEVSKIPVDSRVSFAIVFPLFIAGCEAMEQMMRDAIVQRLRDPGGVTYVRGDLVGALRQIWDIRDLEPGLPWPHWVRKVEPRYRISCLM</sequence>
<evidence type="ECO:0000256" key="1">
    <source>
        <dbReference type="ARBA" id="ARBA00023242"/>
    </source>
</evidence>
<feature type="compositionally biased region" description="Basic and acidic residues" evidence="2">
    <location>
        <begin position="329"/>
        <end position="339"/>
    </location>
</feature>
<name>A0A0G4KUE3_VERLO</name>
<reference evidence="4" key="1">
    <citation type="submission" date="2015-05" db="EMBL/GenBank/DDBJ databases">
        <authorList>
            <person name="Fogelqvist Johan"/>
        </authorList>
    </citation>
    <scope>NUCLEOTIDE SEQUENCE [LARGE SCALE GENOMIC DNA]</scope>
</reference>